<name>A0A8X6R0T5_NEPPI</name>
<comment type="caution">
    <text evidence="1">The sequence shown here is derived from an EMBL/GenBank/DDBJ whole genome shotgun (WGS) entry which is preliminary data.</text>
</comment>
<organism evidence="1 2">
    <name type="scientific">Nephila pilipes</name>
    <name type="common">Giant wood spider</name>
    <name type="synonym">Nephila maculata</name>
    <dbReference type="NCBI Taxonomy" id="299642"/>
    <lineage>
        <taxon>Eukaryota</taxon>
        <taxon>Metazoa</taxon>
        <taxon>Ecdysozoa</taxon>
        <taxon>Arthropoda</taxon>
        <taxon>Chelicerata</taxon>
        <taxon>Arachnida</taxon>
        <taxon>Araneae</taxon>
        <taxon>Araneomorphae</taxon>
        <taxon>Entelegynae</taxon>
        <taxon>Araneoidea</taxon>
        <taxon>Nephilidae</taxon>
        <taxon>Nephila</taxon>
    </lineage>
</organism>
<proteinExistence type="predicted"/>
<protein>
    <submittedName>
        <fullName evidence="1">Uncharacterized protein</fullName>
    </submittedName>
</protein>
<gene>
    <name evidence="1" type="ORF">NPIL_39291</name>
</gene>
<sequence>MVGNDKGRCEERLVDQGESAERILGHWRMISLTVKVMIHANAQARNAGWMRELSVTGSQRIGRGVRSAAITHDFHPKSNERTKRMDLDVFCFSRTERTWLCLTAHTYPWNGYCDWIVLAPTMD</sequence>
<keyword evidence="2" id="KW-1185">Reference proteome</keyword>
<dbReference type="AlphaFoldDB" id="A0A8X6R0T5"/>
<accession>A0A8X6R0T5</accession>
<dbReference type="Proteomes" id="UP000887013">
    <property type="component" value="Unassembled WGS sequence"/>
</dbReference>
<reference evidence="1" key="1">
    <citation type="submission" date="2020-08" db="EMBL/GenBank/DDBJ databases">
        <title>Multicomponent nature underlies the extraordinary mechanical properties of spider dragline silk.</title>
        <authorList>
            <person name="Kono N."/>
            <person name="Nakamura H."/>
            <person name="Mori M."/>
            <person name="Yoshida Y."/>
            <person name="Ohtoshi R."/>
            <person name="Malay A.D."/>
            <person name="Moran D.A.P."/>
            <person name="Tomita M."/>
            <person name="Numata K."/>
            <person name="Arakawa K."/>
        </authorList>
    </citation>
    <scope>NUCLEOTIDE SEQUENCE</scope>
</reference>
<evidence type="ECO:0000313" key="2">
    <source>
        <dbReference type="Proteomes" id="UP000887013"/>
    </source>
</evidence>
<dbReference type="EMBL" id="BMAW01037886">
    <property type="protein sequence ID" value="GFU50330.1"/>
    <property type="molecule type" value="Genomic_DNA"/>
</dbReference>
<evidence type="ECO:0000313" key="1">
    <source>
        <dbReference type="EMBL" id="GFU50330.1"/>
    </source>
</evidence>